<comment type="caution">
    <text evidence="1">The sequence shown here is derived from an EMBL/GenBank/DDBJ whole genome shotgun (WGS) entry which is preliminary data.</text>
</comment>
<dbReference type="Proteomes" id="UP000242219">
    <property type="component" value="Unassembled WGS sequence"/>
</dbReference>
<sequence length="109" mass="12273">MHQQVITRDALSIAKSVQTCPQTLESAATPGTLPGYMAMAFHIDVELRFLLRIFTGGLLKIRPTLIKNFLAVPAQKQTLLYANCESRASHIIYTTYDQTFRFPLINSDE</sequence>
<evidence type="ECO:0000313" key="1">
    <source>
        <dbReference type="EMBL" id="OQD45227.1"/>
    </source>
</evidence>
<name>A0A1V6LYP8_9BACT</name>
<gene>
    <name evidence="1" type="ORF">BIY37_09440</name>
</gene>
<proteinExistence type="predicted"/>
<dbReference type="EMBL" id="MJUW02000100">
    <property type="protein sequence ID" value="OQD45227.1"/>
    <property type="molecule type" value="Genomic_DNA"/>
</dbReference>
<organism evidence="1 2">
    <name type="scientific">Candidatus Brocadia sapporoensis</name>
    <dbReference type="NCBI Taxonomy" id="392547"/>
    <lineage>
        <taxon>Bacteria</taxon>
        <taxon>Pseudomonadati</taxon>
        <taxon>Planctomycetota</taxon>
        <taxon>Candidatus Brocadiia</taxon>
        <taxon>Candidatus Brocadiales</taxon>
        <taxon>Candidatus Brocadiaceae</taxon>
        <taxon>Candidatus Brocadia</taxon>
    </lineage>
</organism>
<keyword evidence="2" id="KW-1185">Reference proteome</keyword>
<accession>A0A1V6LYP8</accession>
<dbReference type="AlphaFoldDB" id="A0A1V6LYP8"/>
<protein>
    <submittedName>
        <fullName evidence="1">Uncharacterized protein</fullName>
    </submittedName>
</protein>
<evidence type="ECO:0000313" key="2">
    <source>
        <dbReference type="Proteomes" id="UP000242219"/>
    </source>
</evidence>
<reference evidence="1 2" key="1">
    <citation type="journal article" date="2016" name="Genome Announc.">
        <title>Draft Genome Sequence of the Anaerobic Ammonium-Oxidizing Bacterium 'Candidatus Brocadia sp. 40'.</title>
        <authorList>
            <person name="Ali M."/>
            <person name="Haroon M.F."/>
            <person name="Narita Y."/>
            <person name="Zhang L."/>
            <person name="Rangel Shaw D."/>
            <person name="Okabe S."/>
            <person name="Saikaly P.E."/>
        </authorList>
    </citation>
    <scope>NUCLEOTIDE SEQUENCE [LARGE SCALE GENOMIC DNA]</scope>
    <source>
        <strain evidence="1 2">40</strain>
    </source>
</reference>